<dbReference type="EMBL" id="JAFCLK010000023">
    <property type="protein sequence ID" value="MBR1138669.1"/>
    <property type="molecule type" value="Genomic_DNA"/>
</dbReference>
<gene>
    <name evidence="2" type="ORF">JQ619_23165</name>
</gene>
<comment type="caution">
    <text evidence="2">The sequence shown here is derived from an EMBL/GenBank/DDBJ whole genome shotgun (WGS) entry which is preliminary data.</text>
</comment>
<keyword evidence="3" id="KW-1185">Reference proteome</keyword>
<reference evidence="3" key="1">
    <citation type="journal article" date="2021" name="ISME J.">
        <title>Evolutionary origin and ecological implication of a unique nif island in free-living Bradyrhizobium lineages.</title>
        <authorList>
            <person name="Tao J."/>
        </authorList>
    </citation>
    <scope>NUCLEOTIDE SEQUENCE [LARGE SCALE GENOMIC DNA]</scope>
    <source>
        <strain evidence="3">SZCCT0094</strain>
    </source>
</reference>
<feature type="compositionally biased region" description="Basic and acidic residues" evidence="1">
    <location>
        <begin position="1"/>
        <end position="29"/>
    </location>
</feature>
<proteinExistence type="predicted"/>
<evidence type="ECO:0000313" key="3">
    <source>
        <dbReference type="Proteomes" id="UP001314635"/>
    </source>
</evidence>
<dbReference type="Pfam" id="PF02620">
    <property type="entry name" value="YceD"/>
    <property type="match status" value="1"/>
</dbReference>
<sequence length="206" mass="22175">MSNRDRDASGETARDPAKDRSKDPVKDALKSPWRTAPVIVAQIPDAGLHREIEADPTARAALAAAADLREVISAQASFDVVQKRDGKVHVEGHVRARIGQTCVVTLDPIETEIDEPIDQMFAPPDQIPELAELVEDDPNSEVETADPPEPIVGGQIDLGRLAADALFLGIDPYPRKPGAVFEQPTEALDTKDHPFAALKALKPGSD</sequence>
<name>A0ABS5GCC0_9BRAD</name>
<evidence type="ECO:0000313" key="2">
    <source>
        <dbReference type="EMBL" id="MBR1138669.1"/>
    </source>
</evidence>
<feature type="region of interest" description="Disordered" evidence="1">
    <location>
        <begin position="1"/>
        <end position="31"/>
    </location>
</feature>
<evidence type="ECO:0000256" key="1">
    <source>
        <dbReference type="SAM" id="MobiDB-lite"/>
    </source>
</evidence>
<organism evidence="2 3">
    <name type="scientific">Bradyrhizobium denitrificans</name>
    <dbReference type="NCBI Taxonomy" id="2734912"/>
    <lineage>
        <taxon>Bacteria</taxon>
        <taxon>Pseudomonadati</taxon>
        <taxon>Pseudomonadota</taxon>
        <taxon>Alphaproteobacteria</taxon>
        <taxon>Hyphomicrobiales</taxon>
        <taxon>Nitrobacteraceae</taxon>
        <taxon>Bradyrhizobium</taxon>
    </lineage>
</organism>
<dbReference type="InterPro" id="IPR003772">
    <property type="entry name" value="YceD"/>
</dbReference>
<dbReference type="Proteomes" id="UP001314635">
    <property type="component" value="Unassembled WGS sequence"/>
</dbReference>
<dbReference type="RefSeq" id="WP_012044651.1">
    <property type="nucleotide sequence ID" value="NZ_JABFDP010000035.1"/>
</dbReference>
<accession>A0ABS5GCC0</accession>
<protein>
    <submittedName>
        <fullName evidence="2">DUF177 domain-containing protein</fullName>
    </submittedName>
</protein>